<keyword evidence="4" id="KW-0804">Transcription</keyword>
<evidence type="ECO:0000256" key="3">
    <source>
        <dbReference type="ARBA" id="ARBA00023125"/>
    </source>
</evidence>
<dbReference type="EMBL" id="BAAAHK010000003">
    <property type="protein sequence ID" value="GAA0931381.1"/>
    <property type="molecule type" value="Genomic_DNA"/>
</dbReference>
<dbReference type="Pfam" id="PF00126">
    <property type="entry name" value="HTH_1"/>
    <property type="match status" value="1"/>
</dbReference>
<evidence type="ECO:0000256" key="4">
    <source>
        <dbReference type="ARBA" id="ARBA00023163"/>
    </source>
</evidence>
<dbReference type="Proteomes" id="UP001500542">
    <property type="component" value="Unassembled WGS sequence"/>
</dbReference>
<dbReference type="SUPFAM" id="SSF46785">
    <property type="entry name" value="Winged helix' DNA-binding domain"/>
    <property type="match status" value="1"/>
</dbReference>
<comment type="similarity">
    <text evidence="1">Belongs to the LysR transcriptional regulatory family.</text>
</comment>
<evidence type="ECO:0000313" key="6">
    <source>
        <dbReference type="EMBL" id="GAA0931381.1"/>
    </source>
</evidence>
<accession>A0ABP4A7U5</accession>
<evidence type="ECO:0000313" key="7">
    <source>
        <dbReference type="Proteomes" id="UP001500542"/>
    </source>
</evidence>
<dbReference type="InterPro" id="IPR005119">
    <property type="entry name" value="LysR_subst-bd"/>
</dbReference>
<dbReference type="InterPro" id="IPR036388">
    <property type="entry name" value="WH-like_DNA-bd_sf"/>
</dbReference>
<organism evidence="6 7">
    <name type="scientific">Kribbella koreensis</name>
    <dbReference type="NCBI Taxonomy" id="57909"/>
    <lineage>
        <taxon>Bacteria</taxon>
        <taxon>Bacillati</taxon>
        <taxon>Actinomycetota</taxon>
        <taxon>Actinomycetes</taxon>
        <taxon>Propionibacteriales</taxon>
        <taxon>Kribbellaceae</taxon>
        <taxon>Kribbella</taxon>
    </lineage>
</organism>
<evidence type="ECO:0000256" key="2">
    <source>
        <dbReference type="ARBA" id="ARBA00023015"/>
    </source>
</evidence>
<keyword evidence="7" id="KW-1185">Reference proteome</keyword>
<keyword evidence="2" id="KW-0805">Transcription regulation</keyword>
<dbReference type="RefSeq" id="WP_343966278.1">
    <property type="nucleotide sequence ID" value="NZ_BAAAHK010000003.1"/>
</dbReference>
<gene>
    <name evidence="6" type="ORF">GCM10009554_15240</name>
</gene>
<proteinExistence type="inferred from homology"/>
<sequence>MVEMTLVGLRVVLEVARAGSFSGAAERLGYSQSAVSRQVLVTEKVVGTALFERHARGVRATAAGEVLVRHAGRVIDGVAAAGQELAGLRDRLAGRLSVGGYPTACAVLLPRAIGRLLRVHPGLQIRVVEGSTPAQLQALRRGRLEVAILATGKGLPAYELDGLQLSELARGRGSGVAVAESHAFAAREFVRPDELVDEVWVVGARSGDAPEFGAWPGIEEPRVSFAVRDWPTRLGLVAAGLGIALVPGVAAESVPRGVRWIPVREEGSGFGRTAWAVTGADPGPAASAMVGALQAEAVEFGTRAPQISCFCMAGARKRRL</sequence>
<feature type="domain" description="HTH lysR-type" evidence="5">
    <location>
        <begin position="4"/>
        <end position="61"/>
    </location>
</feature>
<dbReference type="PANTHER" id="PTHR30346">
    <property type="entry name" value="TRANSCRIPTIONAL DUAL REGULATOR HCAR-RELATED"/>
    <property type="match status" value="1"/>
</dbReference>
<keyword evidence="3" id="KW-0238">DNA-binding</keyword>
<dbReference type="PANTHER" id="PTHR30346:SF29">
    <property type="entry name" value="LYSR SUBSTRATE-BINDING"/>
    <property type="match status" value="1"/>
</dbReference>
<dbReference type="Gene3D" id="3.40.190.10">
    <property type="entry name" value="Periplasmic binding protein-like II"/>
    <property type="match status" value="2"/>
</dbReference>
<dbReference type="InterPro" id="IPR000847">
    <property type="entry name" value="LysR_HTH_N"/>
</dbReference>
<dbReference type="PROSITE" id="PS50931">
    <property type="entry name" value="HTH_LYSR"/>
    <property type="match status" value="1"/>
</dbReference>
<dbReference type="Gene3D" id="1.10.10.10">
    <property type="entry name" value="Winged helix-like DNA-binding domain superfamily/Winged helix DNA-binding domain"/>
    <property type="match status" value="1"/>
</dbReference>
<name>A0ABP4A7U5_9ACTN</name>
<reference evidence="7" key="1">
    <citation type="journal article" date="2019" name="Int. J. Syst. Evol. Microbiol.">
        <title>The Global Catalogue of Microorganisms (GCM) 10K type strain sequencing project: providing services to taxonomists for standard genome sequencing and annotation.</title>
        <authorList>
            <consortium name="The Broad Institute Genomics Platform"/>
            <consortium name="The Broad Institute Genome Sequencing Center for Infectious Disease"/>
            <person name="Wu L."/>
            <person name="Ma J."/>
        </authorList>
    </citation>
    <scope>NUCLEOTIDE SEQUENCE [LARGE SCALE GENOMIC DNA]</scope>
    <source>
        <strain evidence="7">JCM 10977</strain>
    </source>
</reference>
<dbReference type="InterPro" id="IPR036390">
    <property type="entry name" value="WH_DNA-bd_sf"/>
</dbReference>
<dbReference type="Pfam" id="PF03466">
    <property type="entry name" value="LysR_substrate"/>
    <property type="match status" value="1"/>
</dbReference>
<evidence type="ECO:0000259" key="5">
    <source>
        <dbReference type="PROSITE" id="PS50931"/>
    </source>
</evidence>
<evidence type="ECO:0000256" key="1">
    <source>
        <dbReference type="ARBA" id="ARBA00009437"/>
    </source>
</evidence>
<comment type="caution">
    <text evidence="6">The sequence shown here is derived from an EMBL/GenBank/DDBJ whole genome shotgun (WGS) entry which is preliminary data.</text>
</comment>
<protein>
    <submittedName>
        <fullName evidence="6">LysR family transcriptional regulator</fullName>
    </submittedName>
</protein>
<dbReference type="SUPFAM" id="SSF53850">
    <property type="entry name" value="Periplasmic binding protein-like II"/>
    <property type="match status" value="1"/>
</dbReference>